<feature type="region of interest" description="Disordered" evidence="1">
    <location>
        <begin position="1"/>
        <end position="42"/>
    </location>
</feature>
<evidence type="ECO:0000313" key="2">
    <source>
        <dbReference type="EMBL" id="VWC07342.1"/>
    </source>
</evidence>
<dbReference type="AlphaFoldDB" id="A0A6P2PH10"/>
<organism evidence="2 3">
    <name type="scientific">Burkholderia diffusa</name>
    <dbReference type="NCBI Taxonomy" id="488732"/>
    <lineage>
        <taxon>Bacteria</taxon>
        <taxon>Pseudomonadati</taxon>
        <taxon>Pseudomonadota</taxon>
        <taxon>Betaproteobacteria</taxon>
        <taxon>Burkholderiales</taxon>
        <taxon>Burkholderiaceae</taxon>
        <taxon>Burkholderia</taxon>
        <taxon>Burkholderia cepacia complex</taxon>
    </lineage>
</organism>
<protein>
    <submittedName>
        <fullName evidence="2">Uncharacterized protein</fullName>
    </submittedName>
</protein>
<keyword evidence="3" id="KW-1185">Reference proteome</keyword>
<sequence length="42" mass="4532">MEKAKPEGAIRHHDSLVSRQHTHGTGVHGAAARMRWAAGSTQ</sequence>
<name>A0A6P2PH10_9BURK</name>
<proteinExistence type="predicted"/>
<dbReference type="Proteomes" id="UP000494125">
    <property type="component" value="Unassembled WGS sequence"/>
</dbReference>
<dbReference type="EMBL" id="CABVPN010000029">
    <property type="protein sequence ID" value="VWC07342.1"/>
    <property type="molecule type" value="Genomic_DNA"/>
</dbReference>
<accession>A0A6P2PH10</accession>
<reference evidence="2 3" key="1">
    <citation type="submission" date="2019-09" db="EMBL/GenBank/DDBJ databases">
        <authorList>
            <person name="Depoorter E."/>
        </authorList>
    </citation>
    <scope>NUCLEOTIDE SEQUENCE [LARGE SCALE GENOMIC DNA]</scope>
    <source>
        <strain evidence="2">LMG 24065</strain>
    </source>
</reference>
<feature type="compositionally biased region" description="Basic and acidic residues" evidence="1">
    <location>
        <begin position="1"/>
        <end position="16"/>
    </location>
</feature>
<evidence type="ECO:0000256" key="1">
    <source>
        <dbReference type="SAM" id="MobiDB-lite"/>
    </source>
</evidence>
<gene>
    <name evidence="2" type="ORF">BDI24065_05178</name>
</gene>
<evidence type="ECO:0000313" key="3">
    <source>
        <dbReference type="Proteomes" id="UP000494125"/>
    </source>
</evidence>